<reference evidence="3" key="1">
    <citation type="journal article" date="2019" name="Int. J. Syst. Evol. Microbiol.">
        <title>The Global Catalogue of Microorganisms (GCM) 10K type strain sequencing project: providing services to taxonomists for standard genome sequencing and annotation.</title>
        <authorList>
            <consortium name="The Broad Institute Genomics Platform"/>
            <consortium name="The Broad Institute Genome Sequencing Center for Infectious Disease"/>
            <person name="Wu L."/>
            <person name="Ma J."/>
        </authorList>
    </citation>
    <scope>NUCLEOTIDE SEQUENCE [LARGE SCALE GENOMIC DNA]</scope>
    <source>
        <strain evidence="3">JCM 19125</strain>
    </source>
</reference>
<proteinExistence type="predicted"/>
<evidence type="ECO:0000256" key="1">
    <source>
        <dbReference type="SAM" id="MobiDB-lite"/>
    </source>
</evidence>
<dbReference type="Pfam" id="PF12502">
    <property type="entry name" value="DUF3710"/>
    <property type="match status" value="1"/>
</dbReference>
<evidence type="ECO:0000313" key="2">
    <source>
        <dbReference type="EMBL" id="GAA4905944.1"/>
    </source>
</evidence>
<dbReference type="RefSeq" id="WP_345583688.1">
    <property type="nucleotide sequence ID" value="NZ_BAABLV010000038.1"/>
</dbReference>
<gene>
    <name evidence="2" type="ORF">GCM10025789_26670</name>
</gene>
<organism evidence="2 3">
    <name type="scientific">Tessaracoccus lubricantis</name>
    <dbReference type="NCBI Taxonomy" id="545543"/>
    <lineage>
        <taxon>Bacteria</taxon>
        <taxon>Bacillati</taxon>
        <taxon>Actinomycetota</taxon>
        <taxon>Actinomycetes</taxon>
        <taxon>Propionibacteriales</taxon>
        <taxon>Propionibacteriaceae</taxon>
        <taxon>Tessaracoccus</taxon>
    </lineage>
</organism>
<dbReference type="InterPro" id="IPR022183">
    <property type="entry name" value="DUF3710"/>
</dbReference>
<feature type="region of interest" description="Disordered" evidence="1">
    <location>
        <begin position="1"/>
        <end position="38"/>
    </location>
</feature>
<evidence type="ECO:0008006" key="4">
    <source>
        <dbReference type="Google" id="ProtNLM"/>
    </source>
</evidence>
<comment type="caution">
    <text evidence="2">The sequence shown here is derived from an EMBL/GenBank/DDBJ whole genome shotgun (WGS) entry which is preliminary data.</text>
</comment>
<evidence type="ECO:0000313" key="3">
    <source>
        <dbReference type="Proteomes" id="UP001501521"/>
    </source>
</evidence>
<protein>
    <recommendedName>
        <fullName evidence="4">DUF3710 domain-containing protein</fullName>
    </recommendedName>
</protein>
<sequence length="244" mass="26402">MIFGRKKRPDSEQSLPAAEAADERIAEEVDETAEPSSIEEQAALWDAEFDRDWGPFDIDEVDLEADADEVQRLDLGTLVLTPFEGMTLQLQVNKETNTVQSLLVGDGQQSALEVAVFAGPAKSSMAGEIRSEIIRTTQAQKGRIDLAKGPFGAEVRRALPVTDPNGNPAMHVSRTWLVPGPGWVLRGVLLGKATFEPDNKDAQVALEEFFSALVVRRGTAPAAPGSLLPMTVPQQAQQQAAQED</sequence>
<keyword evidence="3" id="KW-1185">Reference proteome</keyword>
<name>A0ABP9FJY2_9ACTN</name>
<dbReference type="Proteomes" id="UP001501521">
    <property type="component" value="Unassembled WGS sequence"/>
</dbReference>
<feature type="compositionally biased region" description="Low complexity" evidence="1">
    <location>
        <begin position="234"/>
        <end position="244"/>
    </location>
</feature>
<feature type="region of interest" description="Disordered" evidence="1">
    <location>
        <begin position="224"/>
        <end position="244"/>
    </location>
</feature>
<dbReference type="EMBL" id="BAABLV010000038">
    <property type="protein sequence ID" value="GAA4905944.1"/>
    <property type="molecule type" value="Genomic_DNA"/>
</dbReference>
<accession>A0ABP9FJY2</accession>